<dbReference type="Gene3D" id="1.25.10.10">
    <property type="entry name" value="Leucine-rich Repeat Variant"/>
    <property type="match status" value="1"/>
</dbReference>
<dbReference type="GO" id="GO:0034198">
    <property type="term" value="P:cellular response to amino acid starvation"/>
    <property type="evidence" value="ECO:0007669"/>
    <property type="project" value="TreeGrafter"/>
</dbReference>
<keyword evidence="2" id="KW-0175">Coiled coil</keyword>
<dbReference type="PANTHER" id="PTHR23346">
    <property type="entry name" value="TRANSLATIONAL ACTIVATOR GCN1-RELATED"/>
    <property type="match status" value="1"/>
</dbReference>
<dbReference type="AlphaFoldDB" id="A0A915EVC0"/>
<dbReference type="GO" id="GO:0019887">
    <property type="term" value="F:protein kinase regulator activity"/>
    <property type="evidence" value="ECO:0007669"/>
    <property type="project" value="TreeGrafter"/>
</dbReference>
<keyword evidence="1" id="KW-0677">Repeat</keyword>
<evidence type="ECO:0000256" key="2">
    <source>
        <dbReference type="SAM" id="Coils"/>
    </source>
</evidence>
<proteinExistence type="predicted"/>
<dbReference type="PANTHER" id="PTHR23346:SF7">
    <property type="entry name" value="STALLED RIBOSOME SENSOR GCN1"/>
    <property type="match status" value="1"/>
</dbReference>
<feature type="region of interest" description="Disordered" evidence="3">
    <location>
        <begin position="1"/>
        <end position="22"/>
    </location>
</feature>
<evidence type="ECO:0000313" key="5">
    <source>
        <dbReference type="WBParaSite" id="jg9911"/>
    </source>
</evidence>
<protein>
    <submittedName>
        <fullName evidence="5">Uncharacterized protein</fullName>
    </submittedName>
</protein>
<evidence type="ECO:0000313" key="4">
    <source>
        <dbReference type="Proteomes" id="UP000887574"/>
    </source>
</evidence>
<feature type="coiled-coil region" evidence="2">
    <location>
        <begin position="310"/>
        <end position="349"/>
    </location>
</feature>
<name>A0A915EVC0_9BILA</name>
<evidence type="ECO:0000256" key="3">
    <source>
        <dbReference type="SAM" id="MobiDB-lite"/>
    </source>
</evidence>
<reference evidence="5" key="1">
    <citation type="submission" date="2022-11" db="UniProtKB">
        <authorList>
            <consortium name="WormBaseParasite"/>
        </authorList>
    </citation>
    <scope>IDENTIFICATION</scope>
</reference>
<dbReference type="GO" id="GO:0006417">
    <property type="term" value="P:regulation of translation"/>
    <property type="evidence" value="ECO:0007669"/>
    <property type="project" value="TreeGrafter"/>
</dbReference>
<organism evidence="4 5">
    <name type="scientific">Ditylenchus dipsaci</name>
    <dbReference type="NCBI Taxonomy" id="166011"/>
    <lineage>
        <taxon>Eukaryota</taxon>
        <taxon>Metazoa</taxon>
        <taxon>Ecdysozoa</taxon>
        <taxon>Nematoda</taxon>
        <taxon>Chromadorea</taxon>
        <taxon>Rhabditida</taxon>
        <taxon>Tylenchina</taxon>
        <taxon>Tylenchomorpha</taxon>
        <taxon>Sphaerularioidea</taxon>
        <taxon>Anguinidae</taxon>
        <taxon>Anguininae</taxon>
        <taxon>Ditylenchus</taxon>
    </lineage>
</organism>
<keyword evidence="4" id="KW-1185">Reference proteome</keyword>
<evidence type="ECO:0000256" key="1">
    <source>
        <dbReference type="ARBA" id="ARBA00022737"/>
    </source>
</evidence>
<accession>A0A915EVC0</accession>
<dbReference type="Proteomes" id="UP000887574">
    <property type="component" value="Unplaced"/>
</dbReference>
<dbReference type="InterPro" id="IPR011989">
    <property type="entry name" value="ARM-like"/>
</dbReference>
<dbReference type="WBParaSite" id="jg9911">
    <property type="protein sequence ID" value="jg9911"/>
    <property type="gene ID" value="jg9911"/>
</dbReference>
<dbReference type="InterPro" id="IPR016024">
    <property type="entry name" value="ARM-type_fold"/>
</dbReference>
<dbReference type="GO" id="GO:0005829">
    <property type="term" value="C:cytosol"/>
    <property type="evidence" value="ECO:0007669"/>
    <property type="project" value="TreeGrafter"/>
</dbReference>
<sequence length="859" mass="97764">MRSNEKVICPIQPSKDQNSLPPKTLTAAVSSLDDLEKDNKLQTGVKKERIEAIFNNEQFGKEKFIGAITDREVPLILVFVKKALETQTKEVSRPALVLLSVSLFWPCHTVRRPALELIHGVLRRLYKLKNPSSENVYATNQPGCERGLFDLFAVALLFGPSCQIQRSIWVTWIKKHEEYTSFLKSEEHCEKIVEHVFASNALIRSNAIQMLISLGDLGHNISEVIWKNCVSLLHSIEIPTCIDVDEKNVQIFNTVEGVLVNTEVIEKNSDANLDIRNMKRESKTYSYKEQMAELQLRKELAEKNRKAGILTDKQKKAVEVELKVEQVIREELRQLYDSVQQKMDILSVAARYNPKGAFLNISLLFDVVVPLLKSKLVSHASVSAFLAFRDAFYEPTKDCLHELVAHSQLRLLESVFLHKNWCDEPLKDQLNRAFLLLSSTCFMFSSMLDHTEDITDIDDLDDDGLLSEGITASKLGFLVPLIYSIFHKTGDPAIDTSLKIRVAGFMKDSINSTFIMEDEVASYPILRLNTTLLDSILLPGSFDYMTDLVTALENYCKLLNTCSNTSQAVVDFIMKIVSHFHENDSVLRRIMIKLLQFMPQLLQEIFAINQPLKDELKRAVFLARHDQDSDCNKLADVVWFELRLKTANEFAFSFMENLSSPKELVREEAASCIRDLVEEFPKKASEVLKSLSALYTKLNELKPAEFDRIGRKLRDEVDDWEKRSGVAKTLLLLAEILEDAHMMSLIKIVVPQGLNDRNEICRTLMRNAAVRTIINHGKNHVEDLLPFLEERLDSLAGEVGEHDNLHTGLIILIGTLARHLENNDGKIRKIVARLIEALSTPVNRCKSRCPAVCQHWCHR</sequence>
<dbReference type="SUPFAM" id="SSF48371">
    <property type="entry name" value="ARM repeat"/>
    <property type="match status" value="1"/>
</dbReference>